<evidence type="ECO:0000259" key="11">
    <source>
        <dbReference type="Pfam" id="PF07730"/>
    </source>
</evidence>
<sequence>MFFIRFYLFALQEQVIKEEEIALIGYMTIVVLLLSAMVIIFFVTFQKRKNKLLLDQIAQQKAYDVEIARTQSEIQEQTLMYVGRELHDNVGQMLVLAKMQLGMLNAKVDTSLSASFQETSQMVSDSLEEVRALSKSLNSEVLLNTSLVESLQNELDRLKRLVFSSAELIIKGDQTALPNRPHELVLFRILQEFFSNSMKYSEADGIKVILDYQETQLLITASDNGVGFDIASAEKGSGLINMEHRAQLIGAQFDLKSKPNEGVLLVIAYALE</sequence>
<name>A0A5C6ZIT9_9FLAO</name>
<evidence type="ECO:0000256" key="6">
    <source>
        <dbReference type="ARBA" id="ARBA00022777"/>
    </source>
</evidence>
<evidence type="ECO:0000256" key="3">
    <source>
        <dbReference type="ARBA" id="ARBA00022553"/>
    </source>
</evidence>
<dbReference type="GO" id="GO:0000155">
    <property type="term" value="F:phosphorelay sensor kinase activity"/>
    <property type="evidence" value="ECO:0007669"/>
    <property type="project" value="InterPro"/>
</dbReference>
<feature type="domain" description="Signal transduction histidine kinase subgroup 3 dimerisation and phosphoacceptor" evidence="11">
    <location>
        <begin position="83"/>
        <end position="140"/>
    </location>
</feature>
<dbReference type="Pfam" id="PF02518">
    <property type="entry name" value="HATPase_c"/>
    <property type="match status" value="1"/>
</dbReference>
<dbReference type="EC" id="2.7.13.3" evidence="2"/>
<dbReference type="Proteomes" id="UP000321578">
    <property type="component" value="Unassembled WGS sequence"/>
</dbReference>
<dbReference type="InterPro" id="IPR011712">
    <property type="entry name" value="Sig_transdc_His_kin_sub3_dim/P"/>
</dbReference>
<dbReference type="RefSeq" id="WP_147085747.1">
    <property type="nucleotide sequence ID" value="NZ_VORM01000005.1"/>
</dbReference>
<keyword evidence="3" id="KW-0597">Phosphoprotein</keyword>
<dbReference type="InterPro" id="IPR003594">
    <property type="entry name" value="HATPase_dom"/>
</dbReference>
<dbReference type="SUPFAM" id="SSF55874">
    <property type="entry name" value="ATPase domain of HSP90 chaperone/DNA topoisomerase II/histidine kinase"/>
    <property type="match status" value="1"/>
</dbReference>
<dbReference type="PANTHER" id="PTHR24421">
    <property type="entry name" value="NITRATE/NITRITE SENSOR PROTEIN NARX-RELATED"/>
    <property type="match status" value="1"/>
</dbReference>
<keyword evidence="7" id="KW-0067">ATP-binding</keyword>
<evidence type="ECO:0000256" key="5">
    <source>
        <dbReference type="ARBA" id="ARBA00022741"/>
    </source>
</evidence>
<evidence type="ECO:0000256" key="2">
    <source>
        <dbReference type="ARBA" id="ARBA00012438"/>
    </source>
</evidence>
<keyword evidence="13" id="KW-1185">Reference proteome</keyword>
<keyword evidence="9" id="KW-0812">Transmembrane</keyword>
<evidence type="ECO:0000256" key="9">
    <source>
        <dbReference type="SAM" id="Phobius"/>
    </source>
</evidence>
<dbReference type="Gene3D" id="1.20.5.1930">
    <property type="match status" value="1"/>
</dbReference>
<dbReference type="CDD" id="cd16917">
    <property type="entry name" value="HATPase_UhpB-NarQ-NarX-like"/>
    <property type="match status" value="1"/>
</dbReference>
<comment type="caution">
    <text evidence="12">The sequence shown here is derived from an EMBL/GenBank/DDBJ whole genome shotgun (WGS) entry which is preliminary data.</text>
</comment>
<feature type="transmembrane region" description="Helical" evidence="9">
    <location>
        <begin position="23"/>
        <end position="45"/>
    </location>
</feature>
<dbReference type="GO" id="GO:0005524">
    <property type="term" value="F:ATP binding"/>
    <property type="evidence" value="ECO:0007669"/>
    <property type="project" value="UniProtKB-KW"/>
</dbReference>
<dbReference type="InterPro" id="IPR050482">
    <property type="entry name" value="Sensor_HK_TwoCompSys"/>
</dbReference>
<evidence type="ECO:0000256" key="1">
    <source>
        <dbReference type="ARBA" id="ARBA00000085"/>
    </source>
</evidence>
<gene>
    <name evidence="12" type="ORF">ESY86_06250</name>
</gene>
<dbReference type="AlphaFoldDB" id="A0A5C6ZIT9"/>
<evidence type="ECO:0000313" key="13">
    <source>
        <dbReference type="Proteomes" id="UP000321578"/>
    </source>
</evidence>
<dbReference type="GO" id="GO:0016020">
    <property type="term" value="C:membrane"/>
    <property type="evidence" value="ECO:0007669"/>
    <property type="project" value="InterPro"/>
</dbReference>
<dbReference type="GO" id="GO:0046983">
    <property type="term" value="F:protein dimerization activity"/>
    <property type="evidence" value="ECO:0007669"/>
    <property type="project" value="InterPro"/>
</dbReference>
<organism evidence="12 13">
    <name type="scientific">Subsaximicrobium wynnwilliamsii</name>
    <dbReference type="NCBI Taxonomy" id="291179"/>
    <lineage>
        <taxon>Bacteria</taxon>
        <taxon>Pseudomonadati</taxon>
        <taxon>Bacteroidota</taxon>
        <taxon>Flavobacteriia</taxon>
        <taxon>Flavobacteriales</taxon>
        <taxon>Flavobacteriaceae</taxon>
        <taxon>Subsaximicrobium</taxon>
    </lineage>
</organism>
<keyword evidence="9" id="KW-1133">Transmembrane helix</keyword>
<proteinExistence type="predicted"/>
<feature type="domain" description="Histidine kinase/HSP90-like ATPase" evidence="10">
    <location>
        <begin position="185"/>
        <end position="263"/>
    </location>
</feature>
<dbReference type="Pfam" id="PF07730">
    <property type="entry name" value="HisKA_3"/>
    <property type="match status" value="1"/>
</dbReference>
<keyword evidence="4" id="KW-0808">Transferase</keyword>
<evidence type="ECO:0000256" key="4">
    <source>
        <dbReference type="ARBA" id="ARBA00022679"/>
    </source>
</evidence>
<comment type="catalytic activity">
    <reaction evidence="1">
        <text>ATP + protein L-histidine = ADP + protein N-phospho-L-histidine.</text>
        <dbReference type="EC" id="2.7.13.3"/>
    </reaction>
</comment>
<reference evidence="12 13" key="1">
    <citation type="submission" date="2019-08" db="EMBL/GenBank/DDBJ databases">
        <title>Genomes of Subsaximicrobium wynnwilliamsii strains.</title>
        <authorList>
            <person name="Bowman J.P."/>
        </authorList>
    </citation>
    <scope>NUCLEOTIDE SEQUENCE [LARGE SCALE GENOMIC DNA]</scope>
    <source>
        <strain evidence="12 13">2-80-2</strain>
    </source>
</reference>
<dbReference type="InterPro" id="IPR036890">
    <property type="entry name" value="HATPase_C_sf"/>
</dbReference>
<evidence type="ECO:0000259" key="10">
    <source>
        <dbReference type="Pfam" id="PF02518"/>
    </source>
</evidence>
<keyword evidence="5" id="KW-0547">Nucleotide-binding</keyword>
<keyword evidence="9" id="KW-0472">Membrane</keyword>
<evidence type="ECO:0000313" key="12">
    <source>
        <dbReference type="EMBL" id="TXD89803.1"/>
    </source>
</evidence>
<protein>
    <recommendedName>
        <fullName evidence="2">histidine kinase</fullName>
        <ecNumber evidence="2">2.7.13.3</ecNumber>
    </recommendedName>
</protein>
<dbReference type="OrthoDB" id="9760839at2"/>
<keyword evidence="8" id="KW-0902">Two-component regulatory system</keyword>
<dbReference type="PANTHER" id="PTHR24421:SF10">
    <property type="entry name" value="NITRATE_NITRITE SENSOR PROTEIN NARQ"/>
    <property type="match status" value="1"/>
</dbReference>
<evidence type="ECO:0000256" key="7">
    <source>
        <dbReference type="ARBA" id="ARBA00022840"/>
    </source>
</evidence>
<keyword evidence="6 12" id="KW-0418">Kinase</keyword>
<accession>A0A5C6ZIT9</accession>
<evidence type="ECO:0000256" key="8">
    <source>
        <dbReference type="ARBA" id="ARBA00023012"/>
    </source>
</evidence>
<dbReference type="Gene3D" id="3.30.565.10">
    <property type="entry name" value="Histidine kinase-like ATPase, C-terminal domain"/>
    <property type="match status" value="1"/>
</dbReference>
<dbReference type="EMBL" id="VORO01000005">
    <property type="protein sequence ID" value="TXD89803.1"/>
    <property type="molecule type" value="Genomic_DNA"/>
</dbReference>